<gene>
    <name evidence="7" type="ORF">PsYK624_057130</name>
</gene>
<feature type="domain" description="RING-type" evidence="6">
    <location>
        <begin position="243"/>
        <end position="290"/>
    </location>
</feature>
<proteinExistence type="predicted"/>
<feature type="compositionally biased region" description="Polar residues" evidence="5">
    <location>
        <begin position="370"/>
        <end position="392"/>
    </location>
</feature>
<comment type="caution">
    <text evidence="7">The sequence shown here is derived from an EMBL/GenBank/DDBJ whole genome shotgun (WGS) entry which is preliminary data.</text>
</comment>
<feature type="region of interest" description="Disordered" evidence="5">
    <location>
        <begin position="74"/>
        <end position="128"/>
    </location>
</feature>
<dbReference type="SUPFAM" id="SSF57850">
    <property type="entry name" value="RING/U-box"/>
    <property type="match status" value="1"/>
</dbReference>
<feature type="compositionally biased region" description="Polar residues" evidence="5">
    <location>
        <begin position="88"/>
        <end position="99"/>
    </location>
</feature>
<evidence type="ECO:0000313" key="7">
    <source>
        <dbReference type="EMBL" id="GJE89609.1"/>
    </source>
</evidence>
<feature type="region of interest" description="Disordered" evidence="5">
    <location>
        <begin position="370"/>
        <end position="434"/>
    </location>
</feature>
<dbReference type="Gene3D" id="3.30.40.10">
    <property type="entry name" value="Zinc/RING finger domain, C3HC4 (zinc finger)"/>
    <property type="match status" value="1"/>
</dbReference>
<dbReference type="GO" id="GO:0016567">
    <property type="term" value="P:protein ubiquitination"/>
    <property type="evidence" value="ECO:0007669"/>
    <property type="project" value="TreeGrafter"/>
</dbReference>
<dbReference type="OrthoDB" id="8062037at2759"/>
<dbReference type="EMBL" id="BPQB01000013">
    <property type="protein sequence ID" value="GJE89609.1"/>
    <property type="molecule type" value="Genomic_DNA"/>
</dbReference>
<dbReference type="AlphaFoldDB" id="A0A9P3G872"/>
<reference evidence="7 8" key="1">
    <citation type="submission" date="2021-08" db="EMBL/GenBank/DDBJ databases">
        <title>Draft Genome Sequence of Phanerochaete sordida strain YK-624.</title>
        <authorList>
            <person name="Mori T."/>
            <person name="Dohra H."/>
            <person name="Suzuki T."/>
            <person name="Kawagishi H."/>
            <person name="Hirai H."/>
        </authorList>
    </citation>
    <scope>NUCLEOTIDE SEQUENCE [LARGE SCALE GENOMIC DNA]</scope>
    <source>
        <strain evidence="7 8">YK-624</strain>
    </source>
</reference>
<feature type="compositionally biased region" description="Low complexity" evidence="5">
    <location>
        <begin position="337"/>
        <end position="353"/>
    </location>
</feature>
<dbReference type="PANTHER" id="PTHR15710">
    <property type="entry name" value="E3 UBIQUITIN-PROTEIN LIGASE PRAJA"/>
    <property type="match status" value="1"/>
</dbReference>
<feature type="compositionally biased region" description="Gly residues" evidence="5">
    <location>
        <begin position="324"/>
        <end position="336"/>
    </location>
</feature>
<evidence type="ECO:0000256" key="2">
    <source>
        <dbReference type="ARBA" id="ARBA00022771"/>
    </source>
</evidence>
<dbReference type="InterPro" id="IPR013083">
    <property type="entry name" value="Znf_RING/FYVE/PHD"/>
</dbReference>
<dbReference type="SMART" id="SM00184">
    <property type="entry name" value="RING"/>
    <property type="match status" value="1"/>
</dbReference>
<evidence type="ECO:0000256" key="1">
    <source>
        <dbReference type="ARBA" id="ARBA00022723"/>
    </source>
</evidence>
<dbReference type="Pfam" id="PF13639">
    <property type="entry name" value="zf-RING_2"/>
    <property type="match status" value="1"/>
</dbReference>
<dbReference type="Proteomes" id="UP000703269">
    <property type="component" value="Unassembled WGS sequence"/>
</dbReference>
<feature type="compositionally biased region" description="Low complexity" evidence="5">
    <location>
        <begin position="403"/>
        <end position="413"/>
    </location>
</feature>
<feature type="compositionally biased region" description="Low complexity" evidence="5">
    <location>
        <begin position="309"/>
        <end position="323"/>
    </location>
</feature>
<name>A0A9P3G872_9APHY</name>
<evidence type="ECO:0000256" key="4">
    <source>
        <dbReference type="PROSITE-ProRule" id="PRU00175"/>
    </source>
</evidence>
<dbReference type="GO" id="GO:0008270">
    <property type="term" value="F:zinc ion binding"/>
    <property type="evidence" value="ECO:0007669"/>
    <property type="project" value="UniProtKB-KW"/>
</dbReference>
<dbReference type="GO" id="GO:0061630">
    <property type="term" value="F:ubiquitin protein ligase activity"/>
    <property type="evidence" value="ECO:0007669"/>
    <property type="project" value="TreeGrafter"/>
</dbReference>
<accession>A0A9P3G872</accession>
<sequence>MSTREPLWYCHECHAEMRPLMVPDPHCASCNGTFVEKLENPADDPRAYAPGFGEEEDPFGPEGFLVGLQNLLRASASPPPAQPRSPTLEGNRTTLPTMGNGSGFTIRIDRTSTPSDGPRTRFSAGPARSGDIPLFSDYVSRNGGPRSPGRDTIDGPLMFQYLLAMLHNPTRNGNMAELFEGMPQGPEAGRFGDYVFNQEALDQIITQLMENSQGHPVPATEEVMQKLPREVLTEGSPLLEKDCAVCKEQFQLNTEDPDEQVVVTLPCKHPFHEPCIMPWLKSSGTCPVCRHQLVPQPEHGAPGAGPPGSSGQNNSDNNNNPSNPGGGGSPGTGGTGANNNTSSSPRGQEPSSSAAGLFGSLFNMLHNVASSSGPAGTAPGNSQGANARQSSWHAAGPGSGANSRRGSQDASRGGQRRRGSRDDHELPGSWNDVD</sequence>
<evidence type="ECO:0000256" key="5">
    <source>
        <dbReference type="SAM" id="MobiDB-lite"/>
    </source>
</evidence>
<keyword evidence="1" id="KW-0479">Metal-binding</keyword>
<feature type="region of interest" description="Disordered" evidence="5">
    <location>
        <begin position="297"/>
        <end position="355"/>
    </location>
</feature>
<keyword evidence="3" id="KW-0862">Zinc</keyword>
<protein>
    <submittedName>
        <fullName evidence="7">E3 ubiquitin protein ligase</fullName>
    </submittedName>
</protein>
<evidence type="ECO:0000313" key="8">
    <source>
        <dbReference type="Proteomes" id="UP000703269"/>
    </source>
</evidence>
<evidence type="ECO:0000259" key="6">
    <source>
        <dbReference type="PROSITE" id="PS50089"/>
    </source>
</evidence>
<dbReference type="InterPro" id="IPR001841">
    <property type="entry name" value="Znf_RING"/>
</dbReference>
<dbReference type="GO" id="GO:0005737">
    <property type="term" value="C:cytoplasm"/>
    <property type="evidence" value="ECO:0007669"/>
    <property type="project" value="TreeGrafter"/>
</dbReference>
<evidence type="ECO:0000256" key="3">
    <source>
        <dbReference type="ARBA" id="ARBA00022833"/>
    </source>
</evidence>
<keyword evidence="2 4" id="KW-0863">Zinc-finger</keyword>
<dbReference type="PROSITE" id="PS50089">
    <property type="entry name" value="ZF_RING_2"/>
    <property type="match status" value="1"/>
</dbReference>
<keyword evidence="8" id="KW-1185">Reference proteome</keyword>
<dbReference type="PANTHER" id="PTHR15710:SF243">
    <property type="entry name" value="E3 UBIQUITIN-PROTEIN LIGASE PRAJA-2 ISOFORM X1"/>
    <property type="match status" value="1"/>
</dbReference>
<organism evidence="7 8">
    <name type="scientific">Phanerochaete sordida</name>
    <dbReference type="NCBI Taxonomy" id="48140"/>
    <lineage>
        <taxon>Eukaryota</taxon>
        <taxon>Fungi</taxon>
        <taxon>Dikarya</taxon>
        <taxon>Basidiomycota</taxon>
        <taxon>Agaricomycotina</taxon>
        <taxon>Agaricomycetes</taxon>
        <taxon>Polyporales</taxon>
        <taxon>Phanerochaetaceae</taxon>
        <taxon>Phanerochaete</taxon>
    </lineage>
</organism>